<dbReference type="PROSITE" id="PS51640">
    <property type="entry name" value="MRG"/>
    <property type="match status" value="1"/>
</dbReference>
<dbReference type="AlphaFoldDB" id="A0A9Q1QTS5"/>
<evidence type="ECO:0000313" key="7">
    <source>
        <dbReference type="EMBL" id="KAJ8453286.1"/>
    </source>
</evidence>
<dbReference type="Proteomes" id="UP001153076">
    <property type="component" value="Unassembled WGS sequence"/>
</dbReference>
<dbReference type="GO" id="GO:0000123">
    <property type="term" value="C:histone acetyltransferase complex"/>
    <property type="evidence" value="ECO:0007669"/>
    <property type="project" value="TreeGrafter"/>
</dbReference>
<dbReference type="InterPro" id="IPR008676">
    <property type="entry name" value="MRG"/>
</dbReference>
<keyword evidence="8" id="KW-1185">Reference proteome</keyword>
<evidence type="ECO:0000256" key="5">
    <source>
        <dbReference type="ARBA" id="ARBA00023242"/>
    </source>
</evidence>
<evidence type="ECO:0000313" key="8">
    <source>
        <dbReference type="Proteomes" id="UP001153076"/>
    </source>
</evidence>
<evidence type="ECO:0000256" key="4">
    <source>
        <dbReference type="ARBA" id="ARBA00023163"/>
    </source>
</evidence>
<dbReference type="GO" id="GO:0006325">
    <property type="term" value="P:chromatin organization"/>
    <property type="evidence" value="ECO:0007669"/>
    <property type="project" value="UniProtKB-KW"/>
</dbReference>
<evidence type="ECO:0000256" key="3">
    <source>
        <dbReference type="ARBA" id="ARBA00023015"/>
    </source>
</evidence>
<accession>A0A9Q1QTS5</accession>
<keyword evidence="3" id="KW-0805">Transcription regulation</keyword>
<keyword evidence="5" id="KW-0539">Nucleus</keyword>
<feature type="domain" description="MRG" evidence="6">
    <location>
        <begin position="69"/>
        <end position="214"/>
    </location>
</feature>
<comment type="caution">
    <text evidence="7">The sequence shown here is derived from an EMBL/GenBank/DDBJ whole genome shotgun (WGS) entry which is preliminary data.</text>
</comment>
<dbReference type="GO" id="GO:0005634">
    <property type="term" value="C:nucleus"/>
    <property type="evidence" value="ECO:0007669"/>
    <property type="project" value="UniProtKB-SubCell"/>
</dbReference>
<evidence type="ECO:0000256" key="1">
    <source>
        <dbReference type="ARBA" id="ARBA00004123"/>
    </source>
</evidence>
<name>A0A9Q1QTS5_9CARY</name>
<gene>
    <name evidence="7" type="ORF">Cgig2_008170</name>
</gene>
<dbReference type="OrthoDB" id="124855at2759"/>
<dbReference type="PANTHER" id="PTHR10880:SF44">
    <property type="entry name" value="PROTEIN MRG2"/>
    <property type="match status" value="1"/>
</dbReference>
<evidence type="ECO:0000256" key="2">
    <source>
        <dbReference type="ARBA" id="ARBA00022853"/>
    </source>
</evidence>
<keyword evidence="2" id="KW-0156">Chromatin regulator</keyword>
<dbReference type="EMBL" id="JAKOGI010000001">
    <property type="protein sequence ID" value="KAJ8453286.1"/>
    <property type="molecule type" value="Genomic_DNA"/>
</dbReference>
<comment type="subcellular location">
    <subcellularLocation>
        <location evidence="1">Nucleus</location>
    </subcellularLocation>
</comment>
<organism evidence="7 8">
    <name type="scientific">Carnegiea gigantea</name>
    <dbReference type="NCBI Taxonomy" id="171969"/>
    <lineage>
        <taxon>Eukaryota</taxon>
        <taxon>Viridiplantae</taxon>
        <taxon>Streptophyta</taxon>
        <taxon>Embryophyta</taxon>
        <taxon>Tracheophyta</taxon>
        <taxon>Spermatophyta</taxon>
        <taxon>Magnoliopsida</taxon>
        <taxon>eudicotyledons</taxon>
        <taxon>Gunneridae</taxon>
        <taxon>Pentapetalae</taxon>
        <taxon>Caryophyllales</taxon>
        <taxon>Cactineae</taxon>
        <taxon>Cactaceae</taxon>
        <taxon>Cactoideae</taxon>
        <taxon>Echinocereeae</taxon>
        <taxon>Carnegiea</taxon>
    </lineage>
</organism>
<dbReference type="Gene3D" id="2.30.30.140">
    <property type="match status" value="1"/>
</dbReference>
<keyword evidence="4" id="KW-0804">Transcription</keyword>
<evidence type="ECO:0000259" key="6">
    <source>
        <dbReference type="Pfam" id="PF05712"/>
    </source>
</evidence>
<dbReference type="Gene3D" id="1.10.274.30">
    <property type="entry name" value="MRG domain"/>
    <property type="match status" value="1"/>
</dbReference>
<reference evidence="7" key="1">
    <citation type="submission" date="2022-04" db="EMBL/GenBank/DDBJ databases">
        <title>Carnegiea gigantea Genome sequencing and assembly v2.</title>
        <authorList>
            <person name="Copetti D."/>
            <person name="Sanderson M.J."/>
            <person name="Burquez A."/>
            <person name="Wojciechowski M.F."/>
        </authorList>
    </citation>
    <scope>NUCLEOTIDE SEQUENCE</scope>
    <source>
        <strain evidence="7">SGP5-SGP5p</strain>
        <tissue evidence="7">Aerial part</tissue>
    </source>
</reference>
<dbReference type="Pfam" id="PF05712">
    <property type="entry name" value="MRG"/>
    <property type="match status" value="1"/>
</dbReference>
<protein>
    <recommendedName>
        <fullName evidence="6">MRG domain-containing protein</fullName>
    </recommendedName>
</protein>
<proteinExistence type="predicted"/>
<dbReference type="PANTHER" id="PTHR10880">
    <property type="entry name" value="MORTALITY FACTOR 4-LIKE PROTEIN"/>
    <property type="match status" value="1"/>
</dbReference>
<dbReference type="InterPro" id="IPR026541">
    <property type="entry name" value="MRG_dom"/>
</dbReference>
<dbReference type="InterPro" id="IPR038217">
    <property type="entry name" value="MRG_C_sf"/>
</dbReference>
<sequence length="214" mass="24746">MSLLLYSWDEWVETDRLMKPTEENLQKVSHEKQSTDVKAGYVSGKRIKNNALLTCHKRKREHTMVKGGKDNLALEKLVNISIPPMLKTQLMDDYESINQMGKLVKLPRIPNVDDILEFYRDYRGKKDDVMAASVGEVLSGLLVYFNKALPVMLLYNKERQQYEEATVDNASPSAVYGAEHLLRLFVKLPALLYELNIEEKTLRELQQILQDFLK</sequence>
<dbReference type="GO" id="GO:0006355">
    <property type="term" value="P:regulation of DNA-templated transcription"/>
    <property type="evidence" value="ECO:0007669"/>
    <property type="project" value="InterPro"/>
</dbReference>